<dbReference type="PANTHER" id="PTHR42085:SF1">
    <property type="entry name" value="F-BOX DOMAIN-CONTAINING PROTEIN"/>
    <property type="match status" value="1"/>
</dbReference>
<dbReference type="Proteomes" id="UP000193240">
    <property type="component" value="Unassembled WGS sequence"/>
</dbReference>
<feature type="region of interest" description="Disordered" evidence="1">
    <location>
        <begin position="134"/>
        <end position="178"/>
    </location>
</feature>
<dbReference type="OMA" id="ETNRPFW"/>
<evidence type="ECO:0000259" key="2">
    <source>
        <dbReference type="Pfam" id="PF13013"/>
    </source>
</evidence>
<proteinExistence type="predicted"/>
<dbReference type="InParanoid" id="A0A1Y2M6I0"/>
<protein>
    <recommendedName>
        <fullName evidence="2">F-box domain-containing protein</fullName>
    </recommendedName>
</protein>
<feature type="domain" description="F-box" evidence="2">
    <location>
        <begin position="88"/>
        <end position="204"/>
    </location>
</feature>
<evidence type="ECO:0000313" key="3">
    <source>
        <dbReference type="EMBL" id="OSS51582.1"/>
    </source>
</evidence>
<dbReference type="PANTHER" id="PTHR42085">
    <property type="entry name" value="F-BOX DOMAIN-CONTAINING PROTEIN"/>
    <property type="match status" value="1"/>
</dbReference>
<dbReference type="InterPro" id="IPR038883">
    <property type="entry name" value="AN11006-like"/>
</dbReference>
<evidence type="ECO:0000313" key="4">
    <source>
        <dbReference type="Proteomes" id="UP000193240"/>
    </source>
</evidence>
<name>A0A1Y2M6I0_EPING</name>
<feature type="region of interest" description="Disordered" evidence="1">
    <location>
        <begin position="1"/>
        <end position="41"/>
    </location>
</feature>
<dbReference type="EMBL" id="KZ107840">
    <property type="protein sequence ID" value="OSS51582.1"/>
    <property type="molecule type" value="Genomic_DNA"/>
</dbReference>
<dbReference type="Pfam" id="PF13013">
    <property type="entry name" value="F-box-like_2"/>
    <property type="match status" value="1"/>
</dbReference>
<accession>A0A1Y2M6I0</accession>
<reference evidence="3 4" key="1">
    <citation type="journal article" date="2017" name="Genome Announc.">
        <title>Genome sequence of the saprophytic ascomycete Epicoccum nigrum ICMP 19927 strain isolated from New Zealand.</title>
        <authorList>
            <person name="Fokin M."/>
            <person name="Fleetwood D."/>
            <person name="Weir B.S."/>
            <person name="Villas-Boas S.G."/>
        </authorList>
    </citation>
    <scope>NUCLEOTIDE SEQUENCE [LARGE SCALE GENOMIC DNA]</scope>
    <source>
        <strain evidence="3 4">ICMP 19927</strain>
    </source>
</reference>
<feature type="compositionally biased region" description="Pro residues" evidence="1">
    <location>
        <begin position="20"/>
        <end position="37"/>
    </location>
</feature>
<dbReference type="AlphaFoldDB" id="A0A1Y2M6I0"/>
<gene>
    <name evidence="3" type="ORF">B5807_03728</name>
</gene>
<keyword evidence="4" id="KW-1185">Reference proteome</keyword>
<sequence length="412" mass="46082">MMDFKRPATPPPLGDALPAPSTPGGPLPKTVIPPSPGGPRFGSLAPTLKRSAKLQAVTDAAKRSLTVGVKKPMFKAARASLDILKVNNKAAEEKKKIGLLDLPGEIRNIIYSFTHSNKKQALLVHRPRLASLRPRTKLDRTRPLRSDLAEKEQAKVVPIPDTDSSSISRGGKRRRESPTLCRETNRPFFGLTQVCRQLRTEFRPLYMLNQEIGLDLGEVVKYLKTCYYDALQHLNVLSPYEDRKVDMPFTGNFTIAIGDKIRKFEMATDGVDVFPFLSIWANSYKIEAGFGRYVNAPYDATGDGEAKDLYRLFGRVVQQNRQCSGMNPAWRAILRARSLAAVRIHRKPASRAAAPLASSLVASRPYIHIIFRRDAAESWMDREMSMIPLGWLEKRGFGNMEYFEVKVGVESA</sequence>
<dbReference type="InterPro" id="IPR001810">
    <property type="entry name" value="F-box_dom"/>
</dbReference>
<organism evidence="3 4">
    <name type="scientific">Epicoccum nigrum</name>
    <name type="common">Soil fungus</name>
    <name type="synonym">Epicoccum purpurascens</name>
    <dbReference type="NCBI Taxonomy" id="105696"/>
    <lineage>
        <taxon>Eukaryota</taxon>
        <taxon>Fungi</taxon>
        <taxon>Dikarya</taxon>
        <taxon>Ascomycota</taxon>
        <taxon>Pezizomycotina</taxon>
        <taxon>Dothideomycetes</taxon>
        <taxon>Pleosporomycetidae</taxon>
        <taxon>Pleosporales</taxon>
        <taxon>Pleosporineae</taxon>
        <taxon>Didymellaceae</taxon>
        <taxon>Epicoccum</taxon>
    </lineage>
</organism>
<feature type="compositionally biased region" description="Basic and acidic residues" evidence="1">
    <location>
        <begin position="136"/>
        <end position="154"/>
    </location>
</feature>
<evidence type="ECO:0000256" key="1">
    <source>
        <dbReference type="SAM" id="MobiDB-lite"/>
    </source>
</evidence>